<dbReference type="Ensembl" id="ENSCINT00000030299.1">
    <property type="protein sequence ID" value="ENSCINP00000035803.1"/>
    <property type="gene ID" value="ENSCING00000021878.1"/>
</dbReference>
<keyword evidence="9" id="KW-1185">Reference proteome</keyword>
<evidence type="ECO:0000256" key="3">
    <source>
        <dbReference type="ARBA" id="ARBA00020978"/>
    </source>
</evidence>
<dbReference type="GO" id="GO:0015031">
    <property type="term" value="P:protein transport"/>
    <property type="evidence" value="ECO:0007669"/>
    <property type="project" value="UniProtKB-KW"/>
</dbReference>
<dbReference type="InParanoid" id="H2Y1L9"/>
<dbReference type="InterPro" id="IPR033370">
    <property type="entry name" value="COG1"/>
</dbReference>
<protein>
    <recommendedName>
        <fullName evidence="3">Conserved oligomeric Golgi complex subunit 1</fullName>
    </recommendedName>
</protein>
<evidence type="ECO:0000313" key="8">
    <source>
        <dbReference type="Ensembl" id="ENSCINP00000035803.1"/>
    </source>
</evidence>
<organism evidence="8 9">
    <name type="scientific">Ciona intestinalis</name>
    <name type="common">Transparent sea squirt</name>
    <name type="synonym">Ascidia intestinalis</name>
    <dbReference type="NCBI Taxonomy" id="7719"/>
    <lineage>
        <taxon>Eukaryota</taxon>
        <taxon>Metazoa</taxon>
        <taxon>Chordata</taxon>
        <taxon>Tunicata</taxon>
        <taxon>Ascidiacea</taxon>
        <taxon>Phlebobranchia</taxon>
        <taxon>Cionidae</taxon>
        <taxon>Ciona</taxon>
    </lineage>
</organism>
<comment type="similarity">
    <text evidence="2">Belongs to the COG1 family.</text>
</comment>
<dbReference type="OMA" id="DNPRRQT"/>
<comment type="subcellular location">
    <subcellularLocation>
        <location evidence="1">Golgi apparatus membrane</location>
        <topology evidence="1">Peripheral membrane protein</topology>
    </subcellularLocation>
</comment>
<dbReference type="GO" id="GO:0006891">
    <property type="term" value="P:intra-Golgi vesicle-mediated transport"/>
    <property type="evidence" value="ECO:0007669"/>
    <property type="project" value="InterPro"/>
</dbReference>
<keyword evidence="7" id="KW-0472">Membrane</keyword>
<dbReference type="AlphaFoldDB" id="H2Y1L9"/>
<dbReference type="STRING" id="7719.ENSCINP00000035803"/>
<dbReference type="HOGENOM" id="CLU_012605_0_0_1"/>
<reference evidence="8" key="4">
    <citation type="submission" date="2025-09" db="UniProtKB">
        <authorList>
            <consortium name="Ensembl"/>
        </authorList>
    </citation>
    <scope>IDENTIFICATION</scope>
</reference>
<name>H2Y1L9_CIOIN</name>
<evidence type="ECO:0000256" key="6">
    <source>
        <dbReference type="ARBA" id="ARBA00023034"/>
    </source>
</evidence>
<evidence type="ECO:0000256" key="1">
    <source>
        <dbReference type="ARBA" id="ARBA00004395"/>
    </source>
</evidence>
<reference evidence="9" key="1">
    <citation type="journal article" date="2002" name="Science">
        <title>The draft genome of Ciona intestinalis: insights into chordate and vertebrate origins.</title>
        <authorList>
            <person name="Dehal P."/>
            <person name="Satou Y."/>
            <person name="Campbell R.K."/>
            <person name="Chapman J."/>
            <person name="Degnan B."/>
            <person name="De Tomaso A."/>
            <person name="Davidson B."/>
            <person name="Di Gregorio A."/>
            <person name="Gelpke M."/>
            <person name="Goodstein D.M."/>
            <person name="Harafuji N."/>
            <person name="Hastings K.E."/>
            <person name="Ho I."/>
            <person name="Hotta K."/>
            <person name="Huang W."/>
            <person name="Kawashima T."/>
            <person name="Lemaire P."/>
            <person name="Martinez D."/>
            <person name="Meinertzhagen I.A."/>
            <person name="Necula S."/>
            <person name="Nonaka M."/>
            <person name="Putnam N."/>
            <person name="Rash S."/>
            <person name="Saiga H."/>
            <person name="Satake M."/>
            <person name="Terry A."/>
            <person name="Yamada L."/>
            <person name="Wang H.G."/>
            <person name="Awazu S."/>
            <person name="Azumi K."/>
            <person name="Boore J."/>
            <person name="Branno M."/>
            <person name="Chin-Bow S."/>
            <person name="DeSantis R."/>
            <person name="Doyle S."/>
            <person name="Francino P."/>
            <person name="Keys D.N."/>
            <person name="Haga S."/>
            <person name="Hayashi H."/>
            <person name="Hino K."/>
            <person name="Imai K.S."/>
            <person name="Inaba K."/>
            <person name="Kano S."/>
            <person name="Kobayashi K."/>
            <person name="Kobayashi M."/>
            <person name="Lee B.I."/>
            <person name="Makabe K.W."/>
            <person name="Manohar C."/>
            <person name="Matassi G."/>
            <person name="Medina M."/>
            <person name="Mochizuki Y."/>
            <person name="Mount S."/>
            <person name="Morishita T."/>
            <person name="Miura S."/>
            <person name="Nakayama A."/>
            <person name="Nishizaka S."/>
            <person name="Nomoto H."/>
            <person name="Ohta F."/>
            <person name="Oishi K."/>
            <person name="Rigoutsos I."/>
            <person name="Sano M."/>
            <person name="Sasaki A."/>
            <person name="Sasakura Y."/>
            <person name="Shoguchi E."/>
            <person name="Shin-i T."/>
            <person name="Spagnuolo A."/>
            <person name="Stainier D."/>
            <person name="Suzuki M.M."/>
            <person name="Tassy O."/>
            <person name="Takatori N."/>
            <person name="Tokuoka M."/>
            <person name="Yagi K."/>
            <person name="Yoshizaki F."/>
            <person name="Wada S."/>
            <person name="Zhang C."/>
            <person name="Hyatt P.D."/>
            <person name="Larimer F."/>
            <person name="Detter C."/>
            <person name="Doggett N."/>
            <person name="Glavina T."/>
            <person name="Hawkins T."/>
            <person name="Richardson P."/>
            <person name="Lucas S."/>
            <person name="Kohara Y."/>
            <person name="Levine M."/>
            <person name="Satoh N."/>
            <person name="Rokhsar D.S."/>
        </authorList>
    </citation>
    <scope>NUCLEOTIDE SEQUENCE [LARGE SCALE GENOMIC DNA]</scope>
</reference>
<dbReference type="GO" id="GO:0005794">
    <property type="term" value="C:Golgi apparatus"/>
    <property type="evidence" value="ECO:0000318"/>
    <property type="project" value="GO_Central"/>
</dbReference>
<evidence type="ECO:0000313" key="9">
    <source>
        <dbReference type="Proteomes" id="UP000008144"/>
    </source>
</evidence>
<evidence type="ECO:0000256" key="5">
    <source>
        <dbReference type="ARBA" id="ARBA00022927"/>
    </source>
</evidence>
<evidence type="ECO:0000256" key="2">
    <source>
        <dbReference type="ARBA" id="ARBA00006653"/>
    </source>
</evidence>
<evidence type="ECO:0000256" key="7">
    <source>
        <dbReference type="ARBA" id="ARBA00023136"/>
    </source>
</evidence>
<dbReference type="Pfam" id="PF08700">
    <property type="entry name" value="VPS51_Exo84_N"/>
    <property type="match status" value="1"/>
</dbReference>
<accession>H2Y1L9</accession>
<dbReference type="GO" id="GO:0017119">
    <property type="term" value="C:Golgi transport complex"/>
    <property type="evidence" value="ECO:0007669"/>
    <property type="project" value="InterPro"/>
</dbReference>
<proteinExistence type="inferred from homology"/>
<dbReference type="PANTHER" id="PTHR31658">
    <property type="entry name" value="CONSERVED OLIGOMERIC GOLGI COMPLEX SUBUNIT 1"/>
    <property type="match status" value="1"/>
</dbReference>
<dbReference type="GeneTree" id="ENSGT00390000017136"/>
<dbReference type="GO" id="GO:0000139">
    <property type="term" value="C:Golgi membrane"/>
    <property type="evidence" value="ECO:0007669"/>
    <property type="project" value="UniProtKB-SubCell"/>
</dbReference>
<sequence>VAVIPITYKYLIITMDSVMTIFERNGVEEIRELEKKTRHEIELKKEELRQMVGERYRDLIEAADKITEMKKCSEIVTNTVKDIQEFTSARRKSALKPRASQLGASNESRFLEIAAETKVLMEMPEEIWLQVEAGNMITASFLYLQSRQVLKNLSLDGNHSYSPILQWIPMLGQQAQAVANLRLAILKQCHARIRDHSLDLQSLSEALCSIILLEEVSIETALGKLLESRREAINEILTEAEIKSGSYYGMSTKGKICAGLEVLVKTASQVYELFCCEGERKSAVEIMLRKCTEEPEGTEPSESFGLGKCFKIWTSCVPKNLSLQKVKFNITSYNIEDKNIQQLNTQWLSACKSILNKGIADLLQFTNSAKDLTSVREAAMEILDCGETVHVKTKWQQTCQAVFNHEVDVWDELLQSLFLNKLKSIVAVTFQQLLNDSKALLEKQGGEKGTSTSKFLWNEHENDISSTMAWSSWQQRKTSDHAGLTLKSLSITPNVHRLCEGLDTSVKKLLDDVNNYVVSVVGKSGPNTPHKRSVSTSENLIENNVECQTVYGYLKLSSGEFFTSLLEFLSKMKEQLKNKANKTDYTANEDVLSKALFLSRVCRNLFKLCHSFHDCYITKPLHNQPLRRHMSESHASGDMKSTTDTSQWEAIVEAMSVQSLNFMSICTNAILSPALVSFEESLLNSASGGNILLSLSLWDSITVEEESETGDTVKSQIKVPASTMSFTQELLFTVCTELEKIGGYSISRSTLRELSNSCLQGVMRAYSSAKTALARDDSSLHGQTLPEEDASPSQVWALQSLFDLRYLHNILQQSLDAAGKNPEVGENDLDEEHPCFTYTELVDWLEGYIDPFDLDVFSPHLTHNIQRYSARTSTLFGILVSSKVTSSQKLFSSKDSHNVLPL</sequence>
<evidence type="ECO:0000256" key="4">
    <source>
        <dbReference type="ARBA" id="ARBA00022448"/>
    </source>
</evidence>
<keyword evidence="4" id="KW-0813">Transport</keyword>
<reference evidence="8" key="2">
    <citation type="journal article" date="2008" name="Genome Biol.">
        <title>Improved genome assembly and evidence-based global gene model set for the chordate Ciona intestinalis: new insight into intron and operon populations.</title>
        <authorList>
            <person name="Satou Y."/>
            <person name="Mineta K."/>
            <person name="Ogasawara M."/>
            <person name="Sasakura Y."/>
            <person name="Shoguchi E."/>
            <person name="Ueno K."/>
            <person name="Yamada L."/>
            <person name="Matsumoto J."/>
            <person name="Wasserscheid J."/>
            <person name="Dewar K."/>
            <person name="Wiley G.B."/>
            <person name="Macmil S.L."/>
            <person name="Roe B.A."/>
            <person name="Zeller R.W."/>
            <person name="Hastings K.E."/>
            <person name="Lemaire P."/>
            <person name="Lindquist E."/>
            <person name="Endo T."/>
            <person name="Hotta K."/>
            <person name="Inaba K."/>
        </authorList>
    </citation>
    <scope>NUCLEOTIDE SEQUENCE [LARGE SCALE GENOMIC DNA]</scope>
    <source>
        <strain evidence="8">wild type</strain>
    </source>
</reference>
<keyword evidence="5" id="KW-0653">Protein transport</keyword>
<dbReference type="PANTHER" id="PTHR31658:SF0">
    <property type="entry name" value="CONSERVED OLIGOMERIC GOLGI COMPLEX SUBUNIT 1"/>
    <property type="match status" value="1"/>
</dbReference>
<dbReference type="EMBL" id="EAAA01000802">
    <property type="status" value="NOT_ANNOTATED_CDS"/>
    <property type="molecule type" value="Genomic_DNA"/>
</dbReference>
<dbReference type="FunCoup" id="H2Y1L9">
    <property type="interactions" value="737"/>
</dbReference>
<keyword evidence="6" id="KW-0333">Golgi apparatus</keyword>
<dbReference type="Proteomes" id="UP000008144">
    <property type="component" value="Chromosome 11"/>
</dbReference>
<reference evidence="8" key="3">
    <citation type="submission" date="2025-08" db="UniProtKB">
        <authorList>
            <consortium name="Ensembl"/>
        </authorList>
    </citation>
    <scope>IDENTIFICATION</scope>
</reference>